<dbReference type="Pfam" id="PF23558">
    <property type="entry name" value="TPR_P4H"/>
    <property type="match status" value="2"/>
</dbReference>
<evidence type="ECO:0000256" key="4">
    <source>
        <dbReference type="ARBA" id="ARBA00006511"/>
    </source>
</evidence>
<dbReference type="OrthoDB" id="420380at2759"/>
<evidence type="ECO:0000313" key="15">
    <source>
        <dbReference type="EMBL" id="CAD7651618.1"/>
    </source>
</evidence>
<dbReference type="InterPro" id="IPR059068">
    <property type="entry name" value="TPR_P4H"/>
</dbReference>
<keyword evidence="9" id="KW-0223">Dioxygenase</keyword>
<dbReference type="InterPro" id="IPR044862">
    <property type="entry name" value="Pro_4_hyd_alph_FE2OG_OXY"/>
</dbReference>
<dbReference type="Pfam" id="PF13640">
    <property type="entry name" value="2OG-FeII_Oxy_3"/>
    <property type="match status" value="1"/>
</dbReference>
<dbReference type="AlphaFoldDB" id="A0A7R9M219"/>
<feature type="domain" description="Fe2OG dioxygenase" evidence="14">
    <location>
        <begin position="431"/>
        <end position="539"/>
    </location>
</feature>
<protein>
    <recommendedName>
        <fullName evidence="5">procollagen-proline 4-dioxygenase</fullName>
        <ecNumber evidence="5">1.14.11.2</ecNumber>
    </recommendedName>
</protein>
<dbReference type="InterPro" id="IPR006620">
    <property type="entry name" value="Pro_4_hyd_alph"/>
</dbReference>
<name>A0A7R9M219_9ACAR</name>
<keyword evidence="16" id="KW-1185">Reference proteome</keyword>
<dbReference type="SUPFAM" id="SSF48452">
    <property type="entry name" value="TPR-like"/>
    <property type="match status" value="1"/>
</dbReference>
<dbReference type="PROSITE" id="PS51471">
    <property type="entry name" value="FE2OG_OXY"/>
    <property type="match status" value="1"/>
</dbReference>
<evidence type="ECO:0000313" key="16">
    <source>
        <dbReference type="Proteomes" id="UP000728032"/>
    </source>
</evidence>
<keyword evidence="13" id="KW-0802">TPR repeat</keyword>
<dbReference type="EMBL" id="CAJPVJ010004772">
    <property type="protein sequence ID" value="CAG2168904.1"/>
    <property type="molecule type" value="Genomic_DNA"/>
</dbReference>
<dbReference type="InterPro" id="IPR011990">
    <property type="entry name" value="TPR-like_helical_dom_sf"/>
</dbReference>
<evidence type="ECO:0000256" key="11">
    <source>
        <dbReference type="ARBA" id="ARBA00023004"/>
    </source>
</evidence>
<dbReference type="Proteomes" id="UP000728032">
    <property type="component" value="Unassembled WGS sequence"/>
</dbReference>
<organism evidence="15">
    <name type="scientific">Oppiella nova</name>
    <dbReference type="NCBI Taxonomy" id="334625"/>
    <lineage>
        <taxon>Eukaryota</taxon>
        <taxon>Metazoa</taxon>
        <taxon>Ecdysozoa</taxon>
        <taxon>Arthropoda</taxon>
        <taxon>Chelicerata</taxon>
        <taxon>Arachnida</taxon>
        <taxon>Acari</taxon>
        <taxon>Acariformes</taxon>
        <taxon>Sarcoptiformes</taxon>
        <taxon>Oribatida</taxon>
        <taxon>Brachypylina</taxon>
        <taxon>Oppioidea</taxon>
        <taxon>Oppiidae</taxon>
        <taxon>Oppiella</taxon>
    </lineage>
</organism>
<keyword evidence="8" id="KW-0847">Vitamin C</keyword>
<sequence length="561" mass="64393">MVKRLTTDWREVETLIHTDKRHLIDVLQQNETFPSAEDLSGAAEALLRLQDTYKLDTTSLANGFIPVRDANGVKKGEEGVQPPETRMVLRANDCFELGRQAYVNQDYYHTVLWMQESWDRLEKEESVTDSAKVTILEYLAFATYKRGNVRQALKLTHQLLDANGVKKGEEGVQPPETRMVLRANDCFELGRQAYVNQDYYHTVLWMQESWDRLEKEESVTDSAKVTILEYLAFATYKRGNVRQALKLTHQLLELSPEHPRAFGNIEYYQKELTQFKASKKRGDDGEVPLDEAIVESKNSWSVEETEREAYEALCRGEKRLSPRIESQLVCFHLNTTGIPFLRLTHIKVEESFKKPQIVVFHDFLSDSEIEVVKTLSEPKLKRATVQNSMTGNLETAKYRISKSAWLTNREHEVVKRISQRISHVTGLELSTAEELQVVNYGIGGHYEPHYDFARREEKDAFKSLGTGNRIATWLNYMSDVEAGGATVFPLLGVSVWPAKSTSAFWYNLYKSGDGDLLTRHAACPVLVGSKWVSNKWIHERGQEFRKPCALRVNEYNLIEEV</sequence>
<evidence type="ECO:0000256" key="5">
    <source>
        <dbReference type="ARBA" id="ARBA00012269"/>
    </source>
</evidence>
<dbReference type="GO" id="GO:0004656">
    <property type="term" value="F:procollagen-proline 4-dioxygenase activity"/>
    <property type="evidence" value="ECO:0007669"/>
    <property type="project" value="UniProtKB-EC"/>
</dbReference>
<comment type="similarity">
    <text evidence="4">Belongs to the P4HA family.</text>
</comment>
<dbReference type="PROSITE" id="PS50005">
    <property type="entry name" value="TPR"/>
    <property type="match status" value="1"/>
</dbReference>
<keyword evidence="7" id="KW-0256">Endoplasmic reticulum</keyword>
<feature type="repeat" description="TPR" evidence="13">
    <location>
        <begin position="225"/>
        <end position="258"/>
    </location>
</feature>
<keyword evidence="11" id="KW-0408">Iron</keyword>
<evidence type="ECO:0000256" key="8">
    <source>
        <dbReference type="ARBA" id="ARBA00022896"/>
    </source>
</evidence>
<comment type="subcellular location">
    <subcellularLocation>
        <location evidence="3">Endoplasmic reticulum lumen</location>
    </subcellularLocation>
</comment>
<dbReference type="InterPro" id="IPR013547">
    <property type="entry name" value="P4H_N"/>
</dbReference>
<dbReference type="FunFam" id="1.25.40.10:FF:000006">
    <property type="entry name" value="Prolyl 4-hydroxylase subunit alpha 2"/>
    <property type="match status" value="1"/>
</dbReference>
<evidence type="ECO:0000256" key="1">
    <source>
        <dbReference type="ARBA" id="ARBA00001961"/>
    </source>
</evidence>
<dbReference type="Gene3D" id="1.25.40.10">
    <property type="entry name" value="Tetratricopeptide repeat domain"/>
    <property type="match status" value="2"/>
</dbReference>
<evidence type="ECO:0000256" key="2">
    <source>
        <dbReference type="ARBA" id="ARBA00002035"/>
    </source>
</evidence>
<keyword evidence="12" id="KW-0325">Glycoprotein</keyword>
<dbReference type="GO" id="GO:0005788">
    <property type="term" value="C:endoplasmic reticulum lumen"/>
    <property type="evidence" value="ECO:0007669"/>
    <property type="project" value="UniProtKB-SubCell"/>
</dbReference>
<dbReference type="Pfam" id="PF08336">
    <property type="entry name" value="P4Ha_N"/>
    <property type="match status" value="1"/>
</dbReference>
<dbReference type="InterPro" id="IPR019734">
    <property type="entry name" value="TPR_rpt"/>
</dbReference>
<dbReference type="EMBL" id="OC919597">
    <property type="protein sequence ID" value="CAD7651618.1"/>
    <property type="molecule type" value="Genomic_DNA"/>
</dbReference>
<evidence type="ECO:0000259" key="14">
    <source>
        <dbReference type="PROSITE" id="PS51471"/>
    </source>
</evidence>
<evidence type="ECO:0000256" key="7">
    <source>
        <dbReference type="ARBA" id="ARBA00022824"/>
    </source>
</evidence>
<dbReference type="InterPro" id="IPR005123">
    <property type="entry name" value="Oxoglu/Fe-dep_dioxygenase_dom"/>
</dbReference>
<dbReference type="PANTHER" id="PTHR10869">
    <property type="entry name" value="PROLYL 4-HYDROXYLASE ALPHA SUBUNIT"/>
    <property type="match status" value="1"/>
</dbReference>
<dbReference type="GO" id="GO:0031418">
    <property type="term" value="F:L-ascorbic acid binding"/>
    <property type="evidence" value="ECO:0007669"/>
    <property type="project" value="UniProtKB-KW"/>
</dbReference>
<dbReference type="SMART" id="SM00702">
    <property type="entry name" value="P4Hc"/>
    <property type="match status" value="1"/>
</dbReference>
<keyword evidence="10" id="KW-0560">Oxidoreductase</keyword>
<evidence type="ECO:0000256" key="6">
    <source>
        <dbReference type="ARBA" id="ARBA00022723"/>
    </source>
</evidence>
<dbReference type="PANTHER" id="PTHR10869:SF244">
    <property type="entry name" value="PROLYL 4-HYDROXYLASE SUBUNIT ALPHA-2"/>
    <property type="match status" value="1"/>
</dbReference>
<comment type="cofactor">
    <cofactor evidence="1">
        <name>L-ascorbate</name>
        <dbReference type="ChEBI" id="CHEBI:38290"/>
    </cofactor>
</comment>
<dbReference type="InterPro" id="IPR045054">
    <property type="entry name" value="P4HA-like"/>
</dbReference>
<dbReference type="EC" id="1.14.11.2" evidence="5"/>
<evidence type="ECO:0000256" key="12">
    <source>
        <dbReference type="ARBA" id="ARBA00023180"/>
    </source>
</evidence>
<evidence type="ECO:0000256" key="10">
    <source>
        <dbReference type="ARBA" id="ARBA00023002"/>
    </source>
</evidence>
<reference evidence="15" key="1">
    <citation type="submission" date="2020-11" db="EMBL/GenBank/DDBJ databases">
        <authorList>
            <person name="Tran Van P."/>
        </authorList>
    </citation>
    <scope>NUCLEOTIDE SEQUENCE</scope>
</reference>
<evidence type="ECO:0000256" key="13">
    <source>
        <dbReference type="PROSITE-ProRule" id="PRU00339"/>
    </source>
</evidence>
<keyword evidence="6" id="KW-0479">Metal-binding</keyword>
<proteinExistence type="inferred from homology"/>
<gene>
    <name evidence="15" type="ORF">ONB1V03_LOCUS8388</name>
</gene>
<accession>A0A7R9M219</accession>
<evidence type="ECO:0000256" key="9">
    <source>
        <dbReference type="ARBA" id="ARBA00022964"/>
    </source>
</evidence>
<comment type="function">
    <text evidence="2">Catalyzes the post-translational formation of 4-hydroxyproline in -Xaa-Pro-Gly- sequences in collagens and other proteins.</text>
</comment>
<evidence type="ECO:0000256" key="3">
    <source>
        <dbReference type="ARBA" id="ARBA00004319"/>
    </source>
</evidence>
<dbReference type="Gene3D" id="2.60.120.620">
    <property type="entry name" value="q2cbj1_9rhob like domain"/>
    <property type="match status" value="1"/>
</dbReference>
<dbReference type="GO" id="GO:0005506">
    <property type="term" value="F:iron ion binding"/>
    <property type="evidence" value="ECO:0007669"/>
    <property type="project" value="InterPro"/>
</dbReference>
<dbReference type="FunFam" id="2.60.120.620:FF:000001">
    <property type="entry name" value="Prolyl 4-hydroxylase subunit alpha 2"/>
    <property type="match status" value="1"/>
</dbReference>